<evidence type="ECO:0000256" key="1">
    <source>
        <dbReference type="SAM" id="MobiDB-lite"/>
    </source>
</evidence>
<proteinExistence type="predicted"/>
<reference evidence="2 3" key="1">
    <citation type="submission" date="2020-01" db="EMBL/GenBank/DDBJ databases">
        <title>Identification and distribution of gene clusters putatively required for synthesis of sphingolipid metabolism inhibitors in phylogenetically diverse species of the filamentous fungus Fusarium.</title>
        <authorList>
            <person name="Kim H.-S."/>
            <person name="Busman M."/>
            <person name="Brown D.W."/>
            <person name="Divon H."/>
            <person name="Uhlig S."/>
            <person name="Proctor R.H."/>
        </authorList>
    </citation>
    <scope>NUCLEOTIDE SEQUENCE [LARGE SCALE GENOMIC DNA]</scope>
    <source>
        <strain evidence="2 3">NRRL 20459</strain>
    </source>
</reference>
<accession>A0A8H4L6S4</accession>
<dbReference type="PANTHER" id="PTHR38166:SF1">
    <property type="entry name" value="C2H2-TYPE DOMAIN-CONTAINING PROTEIN"/>
    <property type="match status" value="1"/>
</dbReference>
<dbReference type="AlphaFoldDB" id="A0A8H4L6S4"/>
<feature type="region of interest" description="Disordered" evidence="1">
    <location>
        <begin position="255"/>
        <end position="275"/>
    </location>
</feature>
<dbReference type="OrthoDB" id="610608at2759"/>
<sequence>MSDSIGNFADSLFQGSLGATDLSLSFFPGTTFGHVQSHSEAPVKWEGNPLPEANNSFSTEYQSTHEPSEEPDPKNAGYSCPYRKRNPAVFNIRDHPTCALRSFPTIPMVKRHIKAAHTLADFDNKCENCGSRFRDEKVFGKHVASKMCTRLPLPQAQNYDWGITRDMEYQLRDRRRRNQVLTWDGIWRTIFPGCNDVPDPYYEPIVEGSEAIESFFKGISELDSSIKTSARWTLCGQGFEQMLRTLYRAVRDQRERKHDTPSFGSGAIGLTQGHQ</sequence>
<evidence type="ECO:0000313" key="2">
    <source>
        <dbReference type="EMBL" id="KAF4462189.1"/>
    </source>
</evidence>
<evidence type="ECO:0000313" key="3">
    <source>
        <dbReference type="Proteomes" id="UP000554235"/>
    </source>
</evidence>
<gene>
    <name evidence="2" type="ORF">FALBO_11004</name>
</gene>
<keyword evidence="3" id="KW-1185">Reference proteome</keyword>
<feature type="region of interest" description="Disordered" evidence="1">
    <location>
        <begin position="38"/>
        <end position="78"/>
    </location>
</feature>
<evidence type="ECO:0008006" key="4">
    <source>
        <dbReference type="Google" id="ProtNLM"/>
    </source>
</evidence>
<organism evidence="2 3">
    <name type="scientific">Fusarium albosuccineum</name>
    <dbReference type="NCBI Taxonomy" id="1237068"/>
    <lineage>
        <taxon>Eukaryota</taxon>
        <taxon>Fungi</taxon>
        <taxon>Dikarya</taxon>
        <taxon>Ascomycota</taxon>
        <taxon>Pezizomycotina</taxon>
        <taxon>Sordariomycetes</taxon>
        <taxon>Hypocreomycetidae</taxon>
        <taxon>Hypocreales</taxon>
        <taxon>Nectriaceae</taxon>
        <taxon>Fusarium</taxon>
        <taxon>Fusarium decemcellulare species complex</taxon>
    </lineage>
</organism>
<comment type="caution">
    <text evidence="2">The sequence shown here is derived from an EMBL/GenBank/DDBJ whole genome shotgun (WGS) entry which is preliminary data.</text>
</comment>
<dbReference type="PANTHER" id="PTHR38166">
    <property type="entry name" value="C2H2-TYPE DOMAIN-CONTAINING PROTEIN-RELATED"/>
    <property type="match status" value="1"/>
</dbReference>
<feature type="compositionally biased region" description="Polar residues" evidence="1">
    <location>
        <begin position="53"/>
        <end position="65"/>
    </location>
</feature>
<dbReference type="EMBL" id="JAADYS010001575">
    <property type="protein sequence ID" value="KAF4462189.1"/>
    <property type="molecule type" value="Genomic_DNA"/>
</dbReference>
<protein>
    <recommendedName>
        <fullName evidence="4">C2H2-type domain-containing protein</fullName>
    </recommendedName>
</protein>
<dbReference type="Proteomes" id="UP000554235">
    <property type="component" value="Unassembled WGS sequence"/>
</dbReference>
<name>A0A8H4L6S4_9HYPO</name>